<dbReference type="AlphaFoldDB" id="A0A1G7KZ04"/>
<evidence type="ECO:0000259" key="1">
    <source>
        <dbReference type="Pfam" id="PF10400"/>
    </source>
</evidence>
<dbReference type="Pfam" id="PF10400">
    <property type="entry name" value="Vir_act_alpha_C"/>
    <property type="match status" value="1"/>
</dbReference>
<dbReference type="OrthoDB" id="3186544at2"/>
<keyword evidence="2" id="KW-0238">DNA-binding</keyword>
<feature type="domain" description="Transcription regulator PadR C-terminal" evidence="1">
    <location>
        <begin position="94"/>
        <end position="176"/>
    </location>
</feature>
<dbReference type="PANTHER" id="PTHR43252:SF4">
    <property type="entry name" value="TRANSCRIPTIONAL REGULATORY PROTEIN"/>
    <property type="match status" value="1"/>
</dbReference>
<evidence type="ECO:0000313" key="3">
    <source>
        <dbReference type="Proteomes" id="UP000199623"/>
    </source>
</evidence>
<dbReference type="EMBL" id="FNCC01000001">
    <property type="protein sequence ID" value="SDF42478.1"/>
    <property type="molecule type" value="Genomic_DNA"/>
</dbReference>
<accession>A0A1G7KZ04</accession>
<dbReference type="SUPFAM" id="SSF46785">
    <property type="entry name" value="Winged helix' DNA-binding domain"/>
    <property type="match status" value="1"/>
</dbReference>
<dbReference type="Proteomes" id="UP000199623">
    <property type="component" value="Unassembled WGS sequence"/>
</dbReference>
<dbReference type="Gene3D" id="6.10.140.190">
    <property type="match status" value="1"/>
</dbReference>
<protein>
    <submittedName>
        <fullName evidence="2">DNA-binding transcriptional regulator, PadR family</fullName>
    </submittedName>
</protein>
<proteinExistence type="predicted"/>
<gene>
    <name evidence="2" type="ORF">SAMN05216553_101574</name>
</gene>
<dbReference type="RefSeq" id="WP_090045176.1">
    <property type="nucleotide sequence ID" value="NZ_FNCC01000001.1"/>
</dbReference>
<sequence>MSLRFAIITSLLEREATGLELTRRFDRSFGYFWPASHQQIYRELRSLLDAGLIEEKGDPARPGRGQPRVVGVTEEGVASLRRWIGELDEPRPERSSLAVRIRAAAATGELGGVEDAVRRHLAAHTATLETYREIERRDFADRLLDAEGELHHLVLRSGLANEQAWIGWCEDALELLQRLRRSE</sequence>
<keyword evidence="3" id="KW-1185">Reference proteome</keyword>
<reference evidence="3" key="1">
    <citation type="submission" date="2016-10" db="EMBL/GenBank/DDBJ databases">
        <authorList>
            <person name="Varghese N."/>
            <person name="Submissions S."/>
        </authorList>
    </citation>
    <scope>NUCLEOTIDE SEQUENCE [LARGE SCALE GENOMIC DNA]</scope>
    <source>
        <strain evidence="3">CGMCC 4.3506</strain>
    </source>
</reference>
<dbReference type="InterPro" id="IPR018309">
    <property type="entry name" value="Tscrpt_reg_PadR_C"/>
</dbReference>
<dbReference type="InterPro" id="IPR036390">
    <property type="entry name" value="WH_DNA-bd_sf"/>
</dbReference>
<dbReference type="GO" id="GO:0003677">
    <property type="term" value="F:DNA binding"/>
    <property type="evidence" value="ECO:0007669"/>
    <property type="project" value="UniProtKB-KW"/>
</dbReference>
<organism evidence="2 3">
    <name type="scientific">Lentzea fradiae</name>
    <dbReference type="NCBI Taxonomy" id="200378"/>
    <lineage>
        <taxon>Bacteria</taxon>
        <taxon>Bacillati</taxon>
        <taxon>Actinomycetota</taxon>
        <taxon>Actinomycetes</taxon>
        <taxon>Pseudonocardiales</taxon>
        <taxon>Pseudonocardiaceae</taxon>
        <taxon>Lentzea</taxon>
    </lineage>
</organism>
<name>A0A1G7KZ04_9PSEU</name>
<dbReference type="PANTHER" id="PTHR43252">
    <property type="entry name" value="TRANSCRIPTIONAL REGULATOR YQJI"/>
    <property type="match status" value="1"/>
</dbReference>
<dbReference type="InterPro" id="IPR036388">
    <property type="entry name" value="WH-like_DNA-bd_sf"/>
</dbReference>
<dbReference type="Gene3D" id="1.10.10.10">
    <property type="entry name" value="Winged helix-like DNA-binding domain superfamily/Winged helix DNA-binding domain"/>
    <property type="match status" value="1"/>
</dbReference>
<evidence type="ECO:0000313" key="2">
    <source>
        <dbReference type="EMBL" id="SDF42478.1"/>
    </source>
</evidence>
<dbReference type="STRING" id="200378.SAMN05216553_101574"/>